<dbReference type="CDD" id="cd23649">
    <property type="entry name" value="Khc_CBD_cc"/>
    <property type="match status" value="1"/>
</dbReference>
<evidence type="ECO:0000256" key="15">
    <source>
        <dbReference type="SAM" id="Coils"/>
    </source>
</evidence>
<evidence type="ECO:0000256" key="11">
    <source>
        <dbReference type="ARBA" id="ARBA00056728"/>
    </source>
</evidence>
<evidence type="ECO:0000256" key="8">
    <source>
        <dbReference type="ARBA" id="ARBA00023054"/>
    </source>
</evidence>
<dbReference type="InterPro" id="IPR000608">
    <property type="entry name" value="UBC"/>
</dbReference>
<evidence type="ECO:0000313" key="19">
    <source>
        <dbReference type="EMBL" id="KAF2840120.1"/>
    </source>
</evidence>
<evidence type="ECO:0000256" key="9">
    <source>
        <dbReference type="ARBA" id="ARBA00023175"/>
    </source>
</evidence>
<dbReference type="InterPro" id="IPR001752">
    <property type="entry name" value="Kinesin_motor_dom"/>
</dbReference>
<dbReference type="Pfam" id="PF00179">
    <property type="entry name" value="UQ_con"/>
    <property type="match status" value="1"/>
</dbReference>
<keyword evidence="3" id="KW-0808">Transferase</keyword>
<feature type="domain" description="Kinesin motor" evidence="17">
    <location>
        <begin position="152"/>
        <end position="475"/>
    </location>
</feature>
<dbReference type="InterPro" id="IPR016135">
    <property type="entry name" value="UBQ-conjugating_enzyme/RWD"/>
</dbReference>
<keyword evidence="20" id="KW-1185">Reference proteome</keyword>
<evidence type="ECO:0000256" key="5">
    <source>
        <dbReference type="ARBA" id="ARBA00022741"/>
    </source>
</evidence>
<sequence length="1087" mass="121035">MSTSARRRLMRDFKVGTPFPHPKAWGRMQTDPPAGVSASPVADNVMTWNAVIIGPADTPFEDGTFRLVMHFEEAYPNKPPGVKFISQMFHPNVYGTGELCLDILQNRWSPTYDVAAILTSIQSLLNDPNTASPANVEASNLFKDNRRESYNSIKVVARFRPQNKIEIASGGEPVVAFETQDTCSISSKDAAGAFTFDRVFDMNSRQSDVFEFSIKNTVDDILNGYNGTVFAYGQTGAGKSYTMMGSDIDDDEGKGIIPRIVEQIFASILASPGNIEYTVRVSYMEIYMERIRDLLQPQNDNLPVHEEKSRGVYVKGLLEIYVSSVQEVYEVMRRGGMARAVAATNMNQESSRSHSIFVITVTQKNVETGSAKSGQLFLVDLAGSEKVGKTGASGQTLEEAKKINKSLSALGMVINSLTDGKSTHIPYRDSKLTRILQESLGGNSRTSLIINCSPSSYNAEETLSTLRFGMRAKSIKNKAKVNAELSPTELKALLKKAQSQVTTFESYVSTLEGEVQLWRSGESVPKERWVPSLGQEGVVTRRTPATPRSGAETPSRLQETRRSETPTRSESRMELERAGTPSIVLDKDEREEFLRRENELQDQLAEKETAIANAEKSLKEVKDELRSLKENEGRVNKENEKLSSEMSDLRMQIERVNFEAKEQFITMDGLKEANAELTAELDEVKQQLLDAKMSAKESSVLLDEKEKKKAERMAQMMAGFDLGGEIFSDNERSIRKVIEQLDALHDMSVAGEAIAPEELIDLRQKLLETQGIVRQAELAINERGEQDETHLQRRYALEQRLEKTQKEYEELLEQNVAEIDVQEIKSRLAAAYESRQEGQSELLDELKNDLTRKSEENKALTVEIDALKQRLNGDAGTNGVNGAVGGKSVQQQLAEFDAMKKSLMRDLQNRCERVVELEISLDETREQYNNVLRTSNNRAQQKKMAFLERNLEQLTVVQRQLVEQNGALKKEVAIAERKLIARNDRIISLESLLQDSQEKLTASNHRFEAQLTAVKERLEAAKQGSTRGLGGPASPSGASFAFGGAGSRIAKPLRGGGGAEQATVPIVSSLQQEPSSKRTSWFFNQRG</sequence>
<dbReference type="Proteomes" id="UP000799429">
    <property type="component" value="Unassembled WGS sequence"/>
</dbReference>
<comment type="function">
    <text evidence="11">Kinesin is a microtubule-associated force-producing protein that may play a role in organelle transport. Its motor activity is directed toward the microtubule's plus end.</text>
</comment>
<evidence type="ECO:0000256" key="14">
    <source>
        <dbReference type="PROSITE-ProRule" id="PRU10133"/>
    </source>
</evidence>
<keyword evidence="6" id="KW-0833">Ubl conjugation pathway</keyword>
<comment type="similarity">
    <text evidence="13">Belongs to the TRAFAC class myosin-kinesin ATPase superfamily. Kinesin family.</text>
</comment>
<dbReference type="PANTHER" id="PTHR47968">
    <property type="entry name" value="CENTROMERE PROTEIN E"/>
    <property type="match status" value="1"/>
</dbReference>
<evidence type="ECO:0000256" key="16">
    <source>
        <dbReference type="SAM" id="MobiDB-lite"/>
    </source>
</evidence>
<keyword evidence="5 13" id="KW-0547">Nucleotide-binding</keyword>
<dbReference type="GO" id="GO:0005524">
    <property type="term" value="F:ATP binding"/>
    <property type="evidence" value="ECO:0007669"/>
    <property type="project" value="UniProtKB-UniRule"/>
</dbReference>
<keyword evidence="8 15" id="KW-0175">Coiled coil</keyword>
<feature type="coiled-coil region" evidence="15">
    <location>
        <begin position="590"/>
        <end position="694"/>
    </location>
</feature>
<dbReference type="GO" id="GO:0003777">
    <property type="term" value="F:microtubule motor activity"/>
    <property type="evidence" value="ECO:0007669"/>
    <property type="project" value="InterPro"/>
</dbReference>
<feature type="region of interest" description="Disordered" evidence="16">
    <location>
        <begin position="535"/>
        <end position="581"/>
    </location>
</feature>
<evidence type="ECO:0000256" key="3">
    <source>
        <dbReference type="ARBA" id="ARBA00022679"/>
    </source>
</evidence>
<gene>
    <name evidence="19" type="ORF">M501DRAFT_1015197</name>
</gene>
<dbReference type="Pfam" id="PF00225">
    <property type="entry name" value="Kinesin"/>
    <property type="match status" value="1"/>
</dbReference>
<proteinExistence type="inferred from homology"/>
<dbReference type="FunFam" id="3.40.850.10:FF:000031">
    <property type="entry name" value="Kinesin-like protein"/>
    <property type="match status" value="1"/>
</dbReference>
<feature type="region of interest" description="Disordered" evidence="16">
    <location>
        <begin position="1051"/>
        <end position="1087"/>
    </location>
</feature>
<dbReference type="CDD" id="cd01369">
    <property type="entry name" value="KISc_KHC_KIF5"/>
    <property type="match status" value="1"/>
</dbReference>
<dbReference type="SMART" id="SM00129">
    <property type="entry name" value="KISc"/>
    <property type="match status" value="1"/>
</dbReference>
<evidence type="ECO:0000256" key="13">
    <source>
        <dbReference type="PROSITE-ProRule" id="PRU00283"/>
    </source>
</evidence>
<evidence type="ECO:0000256" key="10">
    <source>
        <dbReference type="ARBA" id="ARBA00023212"/>
    </source>
</evidence>
<dbReference type="CDD" id="cd23790">
    <property type="entry name" value="UBCc_UBE2A_2B"/>
    <property type="match status" value="1"/>
</dbReference>
<keyword evidence="4" id="KW-0493">Microtubule</keyword>
<dbReference type="PROSITE" id="PS50067">
    <property type="entry name" value="KINESIN_MOTOR_2"/>
    <property type="match status" value="1"/>
</dbReference>
<dbReference type="GO" id="GO:0016740">
    <property type="term" value="F:transferase activity"/>
    <property type="evidence" value="ECO:0007669"/>
    <property type="project" value="UniProtKB-KW"/>
</dbReference>
<keyword evidence="2" id="KW-0963">Cytoplasm</keyword>
<evidence type="ECO:0000259" key="17">
    <source>
        <dbReference type="PROSITE" id="PS50067"/>
    </source>
</evidence>
<protein>
    <recommendedName>
        <fullName evidence="12">Kinesin heavy chain</fullName>
    </recommendedName>
</protein>
<dbReference type="PROSITE" id="PS00411">
    <property type="entry name" value="KINESIN_MOTOR_1"/>
    <property type="match status" value="1"/>
</dbReference>
<evidence type="ECO:0000256" key="6">
    <source>
        <dbReference type="ARBA" id="ARBA00022786"/>
    </source>
</evidence>
<keyword evidence="10" id="KW-0206">Cytoskeleton</keyword>
<dbReference type="Gene3D" id="3.10.110.10">
    <property type="entry name" value="Ubiquitin Conjugating Enzyme"/>
    <property type="match status" value="1"/>
</dbReference>
<feature type="coiled-coil region" evidence="15">
    <location>
        <begin position="794"/>
        <end position="870"/>
    </location>
</feature>
<organism evidence="19 20">
    <name type="scientific">Patellaria atrata CBS 101060</name>
    <dbReference type="NCBI Taxonomy" id="1346257"/>
    <lineage>
        <taxon>Eukaryota</taxon>
        <taxon>Fungi</taxon>
        <taxon>Dikarya</taxon>
        <taxon>Ascomycota</taxon>
        <taxon>Pezizomycotina</taxon>
        <taxon>Dothideomycetes</taxon>
        <taxon>Dothideomycetes incertae sedis</taxon>
        <taxon>Patellariales</taxon>
        <taxon>Patellariaceae</taxon>
        <taxon>Patellaria</taxon>
    </lineage>
</organism>
<dbReference type="InterPro" id="IPR027417">
    <property type="entry name" value="P-loop_NTPase"/>
</dbReference>
<feature type="binding site" evidence="13">
    <location>
        <begin position="233"/>
        <end position="240"/>
    </location>
    <ligand>
        <name>ATP</name>
        <dbReference type="ChEBI" id="CHEBI:30616"/>
    </ligand>
</feature>
<evidence type="ECO:0000256" key="2">
    <source>
        <dbReference type="ARBA" id="ARBA00022490"/>
    </source>
</evidence>
<dbReference type="GO" id="GO:0008017">
    <property type="term" value="F:microtubule binding"/>
    <property type="evidence" value="ECO:0007669"/>
    <property type="project" value="InterPro"/>
</dbReference>
<feature type="compositionally biased region" description="Polar residues" evidence="16">
    <location>
        <begin position="1066"/>
        <end position="1087"/>
    </location>
</feature>
<dbReference type="SUPFAM" id="SSF52540">
    <property type="entry name" value="P-loop containing nucleoside triphosphate hydrolases"/>
    <property type="match status" value="1"/>
</dbReference>
<comment type="subcellular location">
    <subcellularLocation>
        <location evidence="1">Cytoplasm</location>
        <location evidence="1">Cytoskeleton</location>
    </subcellularLocation>
</comment>
<dbReference type="InterPro" id="IPR027640">
    <property type="entry name" value="Kinesin-like_fam"/>
</dbReference>
<evidence type="ECO:0000259" key="18">
    <source>
        <dbReference type="PROSITE" id="PS50127"/>
    </source>
</evidence>
<feature type="active site" description="Glycyl thioester intermediate" evidence="14">
    <location>
        <position position="100"/>
    </location>
</feature>
<accession>A0A9P4VS62</accession>
<dbReference type="Gene3D" id="3.40.850.10">
    <property type="entry name" value="Kinesin motor domain"/>
    <property type="match status" value="1"/>
</dbReference>
<dbReference type="InterPro" id="IPR036961">
    <property type="entry name" value="Kinesin_motor_dom_sf"/>
</dbReference>
<dbReference type="AlphaFoldDB" id="A0A9P4VS62"/>
<dbReference type="PANTHER" id="PTHR47968:SF75">
    <property type="entry name" value="CENTROMERE-ASSOCIATED PROTEIN E"/>
    <property type="match status" value="1"/>
</dbReference>
<evidence type="ECO:0000256" key="12">
    <source>
        <dbReference type="ARBA" id="ARBA00069521"/>
    </source>
</evidence>
<feature type="compositionally biased region" description="Basic and acidic residues" evidence="16">
    <location>
        <begin position="558"/>
        <end position="577"/>
    </location>
</feature>
<dbReference type="PROSITE" id="PS00183">
    <property type="entry name" value="UBC_1"/>
    <property type="match status" value="1"/>
</dbReference>
<evidence type="ECO:0000256" key="7">
    <source>
        <dbReference type="ARBA" id="ARBA00022840"/>
    </source>
</evidence>
<dbReference type="InterPro" id="IPR019821">
    <property type="entry name" value="Kinesin_motor_CS"/>
</dbReference>
<dbReference type="EMBL" id="MU006093">
    <property type="protein sequence ID" value="KAF2840120.1"/>
    <property type="molecule type" value="Genomic_DNA"/>
</dbReference>
<keyword evidence="9 13" id="KW-0505">Motor protein</keyword>
<dbReference type="InterPro" id="IPR059182">
    <property type="entry name" value="Khc_C"/>
</dbReference>
<dbReference type="SUPFAM" id="SSF54495">
    <property type="entry name" value="UBC-like"/>
    <property type="match status" value="1"/>
</dbReference>
<dbReference type="PRINTS" id="PR00380">
    <property type="entry name" value="KINESINHEAVY"/>
</dbReference>
<dbReference type="GO" id="GO:0005874">
    <property type="term" value="C:microtubule"/>
    <property type="evidence" value="ECO:0007669"/>
    <property type="project" value="UniProtKB-KW"/>
</dbReference>
<evidence type="ECO:0000256" key="1">
    <source>
        <dbReference type="ARBA" id="ARBA00004245"/>
    </source>
</evidence>
<feature type="domain" description="UBC core" evidence="18">
    <location>
        <begin position="4"/>
        <end position="163"/>
    </location>
</feature>
<dbReference type="GO" id="GO:0007018">
    <property type="term" value="P:microtubule-based movement"/>
    <property type="evidence" value="ECO:0007669"/>
    <property type="project" value="InterPro"/>
</dbReference>
<evidence type="ECO:0000313" key="20">
    <source>
        <dbReference type="Proteomes" id="UP000799429"/>
    </source>
</evidence>
<evidence type="ECO:0000256" key="4">
    <source>
        <dbReference type="ARBA" id="ARBA00022701"/>
    </source>
</evidence>
<dbReference type="OrthoDB" id="3176171at2759"/>
<dbReference type="SMART" id="SM00212">
    <property type="entry name" value="UBCc"/>
    <property type="match status" value="1"/>
</dbReference>
<comment type="caution">
    <text evidence="19">The sequence shown here is derived from an EMBL/GenBank/DDBJ whole genome shotgun (WGS) entry which is preliminary data.</text>
</comment>
<dbReference type="PROSITE" id="PS50127">
    <property type="entry name" value="UBC_2"/>
    <property type="match status" value="1"/>
</dbReference>
<reference evidence="19" key="1">
    <citation type="journal article" date="2020" name="Stud. Mycol.">
        <title>101 Dothideomycetes genomes: a test case for predicting lifestyles and emergence of pathogens.</title>
        <authorList>
            <person name="Haridas S."/>
            <person name="Albert R."/>
            <person name="Binder M."/>
            <person name="Bloem J."/>
            <person name="Labutti K."/>
            <person name="Salamov A."/>
            <person name="Andreopoulos B."/>
            <person name="Baker S."/>
            <person name="Barry K."/>
            <person name="Bills G."/>
            <person name="Bluhm B."/>
            <person name="Cannon C."/>
            <person name="Castanera R."/>
            <person name="Culley D."/>
            <person name="Daum C."/>
            <person name="Ezra D."/>
            <person name="Gonzalez J."/>
            <person name="Henrissat B."/>
            <person name="Kuo A."/>
            <person name="Liang C."/>
            <person name="Lipzen A."/>
            <person name="Lutzoni F."/>
            <person name="Magnuson J."/>
            <person name="Mondo S."/>
            <person name="Nolan M."/>
            <person name="Ohm R."/>
            <person name="Pangilinan J."/>
            <person name="Park H.-J."/>
            <person name="Ramirez L."/>
            <person name="Alfaro M."/>
            <person name="Sun H."/>
            <person name="Tritt A."/>
            <person name="Yoshinaga Y."/>
            <person name="Zwiers L.-H."/>
            <person name="Turgeon B."/>
            <person name="Goodwin S."/>
            <person name="Spatafora J."/>
            <person name="Crous P."/>
            <person name="Grigoriev I."/>
        </authorList>
    </citation>
    <scope>NUCLEOTIDE SEQUENCE</scope>
    <source>
        <strain evidence="19">CBS 101060</strain>
    </source>
</reference>
<name>A0A9P4VS62_9PEZI</name>
<keyword evidence="7 13" id="KW-0067">ATP-binding</keyword>
<dbReference type="InterPro" id="IPR023313">
    <property type="entry name" value="UBQ-conjugating_AS"/>
</dbReference>
<feature type="coiled-coil region" evidence="15">
    <location>
        <begin position="914"/>
        <end position="978"/>
    </location>
</feature>